<protein>
    <submittedName>
        <fullName evidence="1">Uncharacterized protein</fullName>
    </submittedName>
</protein>
<dbReference type="Proteomes" id="UP000308600">
    <property type="component" value="Unassembled WGS sequence"/>
</dbReference>
<dbReference type="EMBL" id="ML208426">
    <property type="protein sequence ID" value="TFK65790.1"/>
    <property type="molecule type" value="Genomic_DNA"/>
</dbReference>
<sequence length="629" mass="70826">MLLELGSNEVMTVEREMDSGDVATEPGQEVDLDLSAGVGRGVDVGHEAEDYIPNPTSWISFLIRRSRSATRLYRQAREIRGQFNVQPGVDSDTVMGGGARRHRSYPDFDACAAFELRRDYESFDARVSSTRRVHSQGYTYKSMTGSQSRCYKLKLADRRLKMLTVLLLLYMRVGGMPIYNATAAIPSTAPTVVYPRCDCSSVDGRTVYEIVRSCLVTIGACVYRAIHQNIPDPELSFWGRLGVTIKVTFCALIAPELIIWWAMRQWFGAKRAVRDMKEIKPELKWTHTHGQFAQMGGFARKDNKRVLHPMTLCDLVETGQIDIDELQVTEKEINDKSKGDILSKTLVAFQTTWFVVTLAFATLNVITYALWWYKPLNVLCPIYIRVGPKGSHLRTEHNGDSSPQVANVTNLQEDTVGEEGISNGCRQVRVGIVERNRREIQQVIDGLQDELWPWTLWKWLTAIPLMLVGSPLGDMLGDENDDIKATHVSTFFANRLYDTGEAFVQVPSSLVGLIFGGIHFLSWNSTFPTHTELLLWRYSCTILVAVPLLLLLRGLLYFFQWNTPYGAGSQRGRIGGIVLPFIEMITVLLGPIPYTLARSCILVIAFLTLHDLPAEAFTNVSWTSYIPHL</sequence>
<gene>
    <name evidence="1" type="ORF">BDN72DRAFT_860393</name>
</gene>
<evidence type="ECO:0000313" key="2">
    <source>
        <dbReference type="Proteomes" id="UP000308600"/>
    </source>
</evidence>
<name>A0ACD3AJE3_9AGAR</name>
<proteinExistence type="predicted"/>
<reference evidence="1 2" key="1">
    <citation type="journal article" date="2019" name="Nat. Ecol. Evol.">
        <title>Megaphylogeny resolves global patterns of mushroom evolution.</title>
        <authorList>
            <person name="Varga T."/>
            <person name="Krizsan K."/>
            <person name="Foldi C."/>
            <person name="Dima B."/>
            <person name="Sanchez-Garcia M."/>
            <person name="Sanchez-Ramirez S."/>
            <person name="Szollosi G.J."/>
            <person name="Szarkandi J.G."/>
            <person name="Papp V."/>
            <person name="Albert L."/>
            <person name="Andreopoulos W."/>
            <person name="Angelini C."/>
            <person name="Antonin V."/>
            <person name="Barry K.W."/>
            <person name="Bougher N.L."/>
            <person name="Buchanan P."/>
            <person name="Buyck B."/>
            <person name="Bense V."/>
            <person name="Catcheside P."/>
            <person name="Chovatia M."/>
            <person name="Cooper J."/>
            <person name="Damon W."/>
            <person name="Desjardin D."/>
            <person name="Finy P."/>
            <person name="Geml J."/>
            <person name="Haridas S."/>
            <person name="Hughes K."/>
            <person name="Justo A."/>
            <person name="Karasinski D."/>
            <person name="Kautmanova I."/>
            <person name="Kiss B."/>
            <person name="Kocsube S."/>
            <person name="Kotiranta H."/>
            <person name="LaButti K.M."/>
            <person name="Lechner B.E."/>
            <person name="Liimatainen K."/>
            <person name="Lipzen A."/>
            <person name="Lukacs Z."/>
            <person name="Mihaltcheva S."/>
            <person name="Morgado L.N."/>
            <person name="Niskanen T."/>
            <person name="Noordeloos M.E."/>
            <person name="Ohm R.A."/>
            <person name="Ortiz-Santana B."/>
            <person name="Ovrebo C."/>
            <person name="Racz N."/>
            <person name="Riley R."/>
            <person name="Savchenko A."/>
            <person name="Shiryaev A."/>
            <person name="Soop K."/>
            <person name="Spirin V."/>
            <person name="Szebenyi C."/>
            <person name="Tomsovsky M."/>
            <person name="Tulloss R.E."/>
            <person name="Uehling J."/>
            <person name="Grigoriev I.V."/>
            <person name="Vagvolgyi C."/>
            <person name="Papp T."/>
            <person name="Martin F.M."/>
            <person name="Miettinen O."/>
            <person name="Hibbett D.S."/>
            <person name="Nagy L.G."/>
        </authorList>
    </citation>
    <scope>NUCLEOTIDE SEQUENCE [LARGE SCALE GENOMIC DNA]</scope>
    <source>
        <strain evidence="1 2">NL-1719</strain>
    </source>
</reference>
<evidence type="ECO:0000313" key="1">
    <source>
        <dbReference type="EMBL" id="TFK65790.1"/>
    </source>
</evidence>
<accession>A0ACD3AJE3</accession>
<organism evidence="1 2">
    <name type="scientific">Pluteus cervinus</name>
    <dbReference type="NCBI Taxonomy" id="181527"/>
    <lineage>
        <taxon>Eukaryota</taxon>
        <taxon>Fungi</taxon>
        <taxon>Dikarya</taxon>
        <taxon>Basidiomycota</taxon>
        <taxon>Agaricomycotina</taxon>
        <taxon>Agaricomycetes</taxon>
        <taxon>Agaricomycetidae</taxon>
        <taxon>Agaricales</taxon>
        <taxon>Pluteineae</taxon>
        <taxon>Pluteaceae</taxon>
        <taxon>Pluteus</taxon>
    </lineage>
</organism>
<keyword evidence="2" id="KW-1185">Reference proteome</keyword>